<proteinExistence type="predicted"/>
<keyword evidence="2" id="KW-1185">Reference proteome</keyword>
<evidence type="ECO:0000313" key="1">
    <source>
        <dbReference type="EMBL" id="KAK4004279.1"/>
    </source>
</evidence>
<reference evidence="1 2" key="1">
    <citation type="journal article" date="2023" name="Nucleic Acids Res.">
        <title>The hologenome of Daphnia magna reveals possible DNA methylation and microbiome-mediated evolution of the host genome.</title>
        <authorList>
            <person name="Chaturvedi A."/>
            <person name="Li X."/>
            <person name="Dhandapani V."/>
            <person name="Marshall H."/>
            <person name="Kissane S."/>
            <person name="Cuenca-Cambronero M."/>
            <person name="Asole G."/>
            <person name="Calvet F."/>
            <person name="Ruiz-Romero M."/>
            <person name="Marangio P."/>
            <person name="Guigo R."/>
            <person name="Rago D."/>
            <person name="Mirbahai L."/>
            <person name="Eastwood N."/>
            <person name="Colbourne J.K."/>
            <person name="Zhou J."/>
            <person name="Mallon E."/>
            <person name="Orsini L."/>
        </authorList>
    </citation>
    <scope>NUCLEOTIDE SEQUENCE [LARGE SCALE GENOMIC DNA]</scope>
    <source>
        <strain evidence="1">LRV0_1</strain>
    </source>
</reference>
<comment type="caution">
    <text evidence="1">The sequence shown here is derived from an EMBL/GenBank/DDBJ whole genome shotgun (WGS) entry which is preliminary data.</text>
</comment>
<accession>A0ABQ9YUG3</accession>
<name>A0ABQ9YUG3_9CRUS</name>
<dbReference type="Proteomes" id="UP001234178">
    <property type="component" value="Unassembled WGS sequence"/>
</dbReference>
<gene>
    <name evidence="1" type="ORF">OUZ56_006019</name>
</gene>
<organism evidence="1 2">
    <name type="scientific">Daphnia magna</name>
    <dbReference type="NCBI Taxonomy" id="35525"/>
    <lineage>
        <taxon>Eukaryota</taxon>
        <taxon>Metazoa</taxon>
        <taxon>Ecdysozoa</taxon>
        <taxon>Arthropoda</taxon>
        <taxon>Crustacea</taxon>
        <taxon>Branchiopoda</taxon>
        <taxon>Diplostraca</taxon>
        <taxon>Cladocera</taxon>
        <taxon>Anomopoda</taxon>
        <taxon>Daphniidae</taxon>
        <taxon>Daphnia</taxon>
    </lineage>
</organism>
<dbReference type="EMBL" id="JAOYFB010000001">
    <property type="protein sequence ID" value="KAK4004279.1"/>
    <property type="molecule type" value="Genomic_DNA"/>
</dbReference>
<protein>
    <submittedName>
        <fullName evidence="1">Uncharacterized protein</fullName>
    </submittedName>
</protein>
<sequence>MGLSVLYQCCGCYGIHNFHMHCRLAGEKSGRIIAADEDVNDMEVKAAEEIEELIAKKETKDQVTSLSLTWSVTCPLLTQPLQRMCSSFVSEASRRMMIS</sequence>
<evidence type="ECO:0000313" key="2">
    <source>
        <dbReference type="Proteomes" id="UP001234178"/>
    </source>
</evidence>